<sequence length="293" mass="33896">MYSEEAGTQILQQQDSLTDYNPLQSTQQDLPDQDQQQDRQQDQQQDQQQVQDQQQDSAESVRPSEPRLQAFTLLEVSRTLWIPSEVRNEACQRRLLSGNELPFAKAFEISLNMETTDRDVRQLRGMENDSGRAARFQQVIKQGNKNGFTCKLNNHNARADVTLEMEVDTVSSSVVSQRTYEEEFSHLSLQKAQFSLKAYNGGQIPELGHITTQVVYEGKTLFIVTEYGSTPWQKWATQEAAIVAKDTVVCGFQKENMEWCLCVWRGWGCRELEVFYRSYEELGRLESSMRRRR</sequence>
<comment type="caution">
    <text evidence="1">The sequence shown here is derived from an EMBL/GenBank/DDBJ whole genome shotgun (WGS) entry which is preliminary data.</text>
</comment>
<evidence type="ECO:0000313" key="2">
    <source>
        <dbReference type="Proteomes" id="UP001057452"/>
    </source>
</evidence>
<reference evidence="1" key="1">
    <citation type="submission" date="2022-05" db="EMBL/GenBank/DDBJ databases">
        <title>Chromosome-level genome of Chaenocephalus aceratus.</title>
        <authorList>
            <person name="Park H."/>
        </authorList>
    </citation>
    <scope>NUCLEOTIDE SEQUENCE</scope>
    <source>
        <strain evidence="1">KU_202001</strain>
    </source>
</reference>
<accession>A0ACB9XWI4</accession>
<name>A0ACB9XWI4_CHAAC</name>
<keyword evidence="2" id="KW-1185">Reference proteome</keyword>
<organism evidence="1 2">
    <name type="scientific">Chaenocephalus aceratus</name>
    <name type="common">Blackfin icefish</name>
    <name type="synonym">Chaenichthys aceratus</name>
    <dbReference type="NCBI Taxonomy" id="36190"/>
    <lineage>
        <taxon>Eukaryota</taxon>
        <taxon>Metazoa</taxon>
        <taxon>Chordata</taxon>
        <taxon>Craniata</taxon>
        <taxon>Vertebrata</taxon>
        <taxon>Euteleostomi</taxon>
        <taxon>Actinopterygii</taxon>
        <taxon>Neopterygii</taxon>
        <taxon>Teleostei</taxon>
        <taxon>Neoteleostei</taxon>
        <taxon>Acanthomorphata</taxon>
        <taxon>Eupercaria</taxon>
        <taxon>Perciformes</taxon>
        <taxon>Notothenioidei</taxon>
        <taxon>Channichthyidae</taxon>
        <taxon>Chaenocephalus</taxon>
    </lineage>
</organism>
<evidence type="ECO:0000313" key="1">
    <source>
        <dbReference type="EMBL" id="KAI4831075.1"/>
    </source>
</evidence>
<proteinExistence type="predicted"/>
<gene>
    <name evidence="1" type="ORF">KUCAC02_002676</name>
</gene>
<dbReference type="Proteomes" id="UP001057452">
    <property type="component" value="Chromosome 3"/>
</dbReference>
<protein>
    <submittedName>
        <fullName evidence="1">Uncharacterized protein</fullName>
    </submittedName>
</protein>
<dbReference type="EMBL" id="CM043787">
    <property type="protein sequence ID" value="KAI4831075.1"/>
    <property type="molecule type" value="Genomic_DNA"/>
</dbReference>